<proteinExistence type="predicted"/>
<gene>
    <name evidence="1" type="ORF">KY290_017226</name>
</gene>
<protein>
    <recommendedName>
        <fullName evidence="3">RNA-directed DNA polymerase (Reverse transcriptase)</fullName>
    </recommendedName>
</protein>
<dbReference type="Proteomes" id="UP000826656">
    <property type="component" value="Unassembled WGS sequence"/>
</dbReference>
<evidence type="ECO:0008006" key="3">
    <source>
        <dbReference type="Google" id="ProtNLM"/>
    </source>
</evidence>
<dbReference type="PANTHER" id="PTHR33116">
    <property type="entry name" value="REVERSE TRANSCRIPTASE ZINC-BINDING DOMAIN-CONTAINING PROTEIN-RELATED-RELATED"/>
    <property type="match status" value="1"/>
</dbReference>
<evidence type="ECO:0000313" key="1">
    <source>
        <dbReference type="EMBL" id="KAH0761153.1"/>
    </source>
</evidence>
<name>A0ABQ7VCS9_SOLTU</name>
<comment type="caution">
    <text evidence="1">The sequence shown here is derived from an EMBL/GenBank/DDBJ whole genome shotgun (WGS) entry which is preliminary data.</text>
</comment>
<dbReference type="PANTHER" id="PTHR33116:SF86">
    <property type="entry name" value="REVERSE TRANSCRIPTASE DOMAIN-CONTAINING PROTEIN"/>
    <property type="match status" value="1"/>
</dbReference>
<reference evidence="1 2" key="1">
    <citation type="journal article" date="2021" name="bioRxiv">
        <title>Chromosome-scale and haplotype-resolved genome assembly of a tetraploid potato cultivar.</title>
        <authorList>
            <person name="Sun H."/>
            <person name="Jiao W.-B."/>
            <person name="Krause K."/>
            <person name="Campoy J.A."/>
            <person name="Goel M."/>
            <person name="Folz-Donahue K."/>
            <person name="Kukat C."/>
            <person name="Huettel B."/>
            <person name="Schneeberger K."/>
        </authorList>
    </citation>
    <scope>NUCLEOTIDE SEQUENCE [LARGE SCALE GENOMIC DNA]</scope>
    <source>
        <strain evidence="1">SolTubOtavaFocal</strain>
        <tissue evidence="1">Leaves</tissue>
    </source>
</reference>
<dbReference type="EMBL" id="JAIVGD010000013">
    <property type="protein sequence ID" value="KAH0761153.1"/>
    <property type="molecule type" value="Genomic_DNA"/>
</dbReference>
<organism evidence="1 2">
    <name type="scientific">Solanum tuberosum</name>
    <name type="common">Potato</name>
    <dbReference type="NCBI Taxonomy" id="4113"/>
    <lineage>
        <taxon>Eukaryota</taxon>
        <taxon>Viridiplantae</taxon>
        <taxon>Streptophyta</taxon>
        <taxon>Embryophyta</taxon>
        <taxon>Tracheophyta</taxon>
        <taxon>Spermatophyta</taxon>
        <taxon>Magnoliopsida</taxon>
        <taxon>eudicotyledons</taxon>
        <taxon>Gunneridae</taxon>
        <taxon>Pentapetalae</taxon>
        <taxon>asterids</taxon>
        <taxon>lamiids</taxon>
        <taxon>Solanales</taxon>
        <taxon>Solanaceae</taxon>
        <taxon>Solanoideae</taxon>
        <taxon>Solaneae</taxon>
        <taxon>Solanum</taxon>
    </lineage>
</organism>
<accession>A0ABQ7VCS9</accession>
<evidence type="ECO:0000313" key="2">
    <source>
        <dbReference type="Proteomes" id="UP000826656"/>
    </source>
</evidence>
<keyword evidence="2" id="KW-1185">Reference proteome</keyword>
<sequence length="254" mass="29355">MRHKLLGYVWRFISQPLVNSRNANESVKKEIVDILHVKEANTPGKYLGLPAVVGRSKKSVFAYIHDRVIAKINSWKCISLSRAGREVFLKRVAQSIPTYVNNMNEGKSRNKVDVLVERWNKLTRLEALVSKLFQALYYHKSDFLHAKLGPNPSFLWRGLCVGKHIFKQRCLRRIGDGKTTRVYADPWLLKDNSSYVESSSYLISESLLVAYLMKQRAKEWDLDLLHALFNEVDMEVYGLRKKARTLTSKRNKTG</sequence>